<organism evidence="5 6">
    <name type="scientific">Cupriavidus cauae</name>
    <dbReference type="NCBI Taxonomy" id="2608999"/>
    <lineage>
        <taxon>Bacteria</taxon>
        <taxon>Pseudomonadati</taxon>
        <taxon>Pseudomonadota</taxon>
        <taxon>Betaproteobacteria</taxon>
        <taxon>Burkholderiales</taxon>
        <taxon>Burkholderiaceae</taxon>
        <taxon>Cupriavidus</taxon>
    </lineage>
</organism>
<evidence type="ECO:0000256" key="1">
    <source>
        <dbReference type="ARBA" id="ARBA00005495"/>
    </source>
</evidence>
<keyword evidence="6" id="KW-1185">Reference proteome</keyword>
<evidence type="ECO:0000313" key="6">
    <source>
        <dbReference type="Proteomes" id="UP000324324"/>
    </source>
</evidence>
<dbReference type="GO" id="GO:0046872">
    <property type="term" value="F:metal ion binding"/>
    <property type="evidence" value="ECO:0007669"/>
    <property type="project" value="UniProtKB-KW"/>
</dbReference>
<dbReference type="PANTHER" id="PTHR28620:SF1">
    <property type="entry name" value="CENP-V_GFA DOMAIN-CONTAINING PROTEIN"/>
    <property type="match status" value="1"/>
</dbReference>
<evidence type="ECO:0000259" key="4">
    <source>
        <dbReference type="PROSITE" id="PS51891"/>
    </source>
</evidence>
<sequence length="115" mass="12968">MPYQGSCHCGRIAFEVEGEIEAVLSCNCSICQRRGHLLWFVPRDRFHLKTPESDYSTYRFHTMKIAHHFCPVCGCGPFGEAIDPKGQPTAAVNARCLEGIDLDKLKVIPFDGRRL</sequence>
<dbReference type="Proteomes" id="UP000324324">
    <property type="component" value="Unassembled WGS sequence"/>
</dbReference>
<evidence type="ECO:0000256" key="3">
    <source>
        <dbReference type="ARBA" id="ARBA00022833"/>
    </source>
</evidence>
<dbReference type="InterPro" id="IPR052355">
    <property type="entry name" value="CENP-V-like"/>
</dbReference>
<reference evidence="5 6" key="1">
    <citation type="submission" date="2019-09" db="EMBL/GenBank/DDBJ databases">
        <title>Isolation of a novel species in the genus Cupriavidus from patients with sepsis using whole genome sequencing.</title>
        <authorList>
            <person name="Kweon O.J."/>
            <person name="Lee M.-K."/>
        </authorList>
    </citation>
    <scope>NUCLEOTIDE SEQUENCE [LARGE SCALE GENOMIC DNA]</scope>
    <source>
        <strain evidence="5 6">MKL-01</strain>
    </source>
</reference>
<dbReference type="AlphaFoldDB" id="A0A5M8BHC0"/>
<dbReference type="SUPFAM" id="SSF51316">
    <property type="entry name" value="Mss4-like"/>
    <property type="match status" value="1"/>
</dbReference>
<keyword evidence="2" id="KW-0479">Metal-binding</keyword>
<keyword evidence="3" id="KW-0862">Zinc</keyword>
<dbReference type="EMBL" id="VWRN01000006">
    <property type="protein sequence ID" value="KAA6133130.1"/>
    <property type="molecule type" value="Genomic_DNA"/>
</dbReference>
<comment type="similarity">
    <text evidence="1">Belongs to the Gfa family.</text>
</comment>
<dbReference type="Gene3D" id="2.170.150.70">
    <property type="match status" value="1"/>
</dbReference>
<feature type="domain" description="CENP-V/GFA" evidence="4">
    <location>
        <begin position="3"/>
        <end position="111"/>
    </location>
</feature>
<comment type="caution">
    <text evidence="5">The sequence shown here is derived from an EMBL/GenBank/DDBJ whole genome shotgun (WGS) entry which is preliminary data.</text>
</comment>
<accession>A0A5M8BHC0</accession>
<dbReference type="GO" id="GO:0016846">
    <property type="term" value="F:carbon-sulfur lyase activity"/>
    <property type="evidence" value="ECO:0007669"/>
    <property type="project" value="InterPro"/>
</dbReference>
<evidence type="ECO:0000313" key="5">
    <source>
        <dbReference type="EMBL" id="KAA6133130.1"/>
    </source>
</evidence>
<dbReference type="PANTHER" id="PTHR28620">
    <property type="entry name" value="CENTROMERE PROTEIN V"/>
    <property type="match status" value="1"/>
</dbReference>
<dbReference type="RefSeq" id="WP_149317557.1">
    <property type="nucleotide sequence ID" value="NZ_VWRN01000006.1"/>
</dbReference>
<name>A0A5M8BHC0_9BURK</name>
<protein>
    <submittedName>
        <fullName evidence="5">GFA family protein</fullName>
    </submittedName>
</protein>
<dbReference type="Pfam" id="PF04828">
    <property type="entry name" value="GFA"/>
    <property type="match status" value="1"/>
</dbReference>
<dbReference type="InterPro" id="IPR011057">
    <property type="entry name" value="Mss4-like_sf"/>
</dbReference>
<gene>
    <name evidence="5" type="ORF">F1599_01545</name>
</gene>
<dbReference type="PROSITE" id="PS51891">
    <property type="entry name" value="CENP_V_GFA"/>
    <property type="match status" value="1"/>
</dbReference>
<dbReference type="InterPro" id="IPR006913">
    <property type="entry name" value="CENP-V/GFA"/>
</dbReference>
<evidence type="ECO:0000256" key="2">
    <source>
        <dbReference type="ARBA" id="ARBA00022723"/>
    </source>
</evidence>
<proteinExistence type="inferred from homology"/>